<evidence type="ECO:0000256" key="1">
    <source>
        <dbReference type="SAM" id="MobiDB-lite"/>
    </source>
</evidence>
<reference evidence="2 3" key="1">
    <citation type="submission" date="2020-07" db="EMBL/GenBank/DDBJ databases">
        <title>Huge and variable diversity of episymbiotic CPR bacteria and DPANN archaea in groundwater ecosystems.</title>
        <authorList>
            <person name="He C.Y."/>
            <person name="Keren R."/>
            <person name="Whittaker M."/>
            <person name="Farag I.F."/>
            <person name="Doudna J."/>
            <person name="Cate J.H.D."/>
            <person name="Banfield J.F."/>
        </authorList>
    </citation>
    <scope>NUCLEOTIDE SEQUENCE [LARGE SCALE GENOMIC DNA]</scope>
    <source>
        <strain evidence="2">NC_groundwater_70_Ag_B-0.1um_54_66</strain>
    </source>
</reference>
<feature type="region of interest" description="Disordered" evidence="1">
    <location>
        <begin position="62"/>
        <end position="97"/>
    </location>
</feature>
<dbReference type="AlphaFoldDB" id="A0A7T5R1Z3"/>
<sequence>MKKMNQKARPDTSYDFSDDPQVVGMPSYNAVPGILLASLATAFVIGVYGKIIPATPALTESSQASKPALSAKQAANAPKTKPGTLLIKKGASKPRLP</sequence>
<dbReference type="EMBL" id="CP066681">
    <property type="protein sequence ID" value="QQG36065.1"/>
    <property type="molecule type" value="Genomic_DNA"/>
</dbReference>
<accession>A0A7T5R1Z3</accession>
<name>A0A7T5R1Z3_9BACT</name>
<protein>
    <submittedName>
        <fullName evidence="2">Uncharacterized protein</fullName>
    </submittedName>
</protein>
<dbReference type="Proteomes" id="UP000595362">
    <property type="component" value="Chromosome"/>
</dbReference>
<proteinExistence type="predicted"/>
<evidence type="ECO:0000313" key="2">
    <source>
        <dbReference type="EMBL" id="QQG36065.1"/>
    </source>
</evidence>
<organism evidence="2 3">
    <name type="scientific">Micavibrio aeruginosavorus</name>
    <dbReference type="NCBI Taxonomy" id="349221"/>
    <lineage>
        <taxon>Bacteria</taxon>
        <taxon>Pseudomonadati</taxon>
        <taxon>Bdellovibrionota</taxon>
        <taxon>Bdellovibrionia</taxon>
        <taxon>Bdellovibrionales</taxon>
        <taxon>Pseudobdellovibrionaceae</taxon>
        <taxon>Micavibrio</taxon>
    </lineage>
</organism>
<gene>
    <name evidence="2" type="ORF">HYS17_11315</name>
</gene>
<evidence type="ECO:0000313" key="3">
    <source>
        <dbReference type="Proteomes" id="UP000595362"/>
    </source>
</evidence>